<dbReference type="GO" id="GO:0008168">
    <property type="term" value="F:methyltransferase activity"/>
    <property type="evidence" value="ECO:0007669"/>
    <property type="project" value="UniProtKB-KW"/>
</dbReference>
<dbReference type="PANTHER" id="PTHR34203">
    <property type="entry name" value="METHYLTRANSFERASE, FKBM FAMILY PROTEIN"/>
    <property type="match status" value="1"/>
</dbReference>
<comment type="caution">
    <text evidence="2">The sequence shown here is derived from an EMBL/GenBank/DDBJ whole genome shotgun (WGS) entry which is preliminary data.</text>
</comment>
<keyword evidence="2" id="KW-0808">Transferase</keyword>
<dbReference type="SUPFAM" id="SSF53335">
    <property type="entry name" value="S-adenosyl-L-methionine-dependent methyltransferases"/>
    <property type="match status" value="1"/>
</dbReference>
<dbReference type="InterPro" id="IPR052514">
    <property type="entry name" value="SAM-dependent_MTase"/>
</dbReference>
<dbReference type="GO" id="GO:0032259">
    <property type="term" value="P:methylation"/>
    <property type="evidence" value="ECO:0007669"/>
    <property type="project" value="UniProtKB-KW"/>
</dbReference>
<evidence type="ECO:0000313" key="2">
    <source>
        <dbReference type="EMBL" id="GGK22226.1"/>
    </source>
</evidence>
<dbReference type="InterPro" id="IPR006342">
    <property type="entry name" value="FkbM_mtfrase"/>
</dbReference>
<proteinExistence type="predicted"/>
<dbReference type="Pfam" id="PF05050">
    <property type="entry name" value="Methyltransf_21"/>
    <property type="match status" value="1"/>
</dbReference>
<organism evidence="2 3">
    <name type="scientific">Salinarimonas ramus</name>
    <dbReference type="NCBI Taxonomy" id="690164"/>
    <lineage>
        <taxon>Bacteria</taxon>
        <taxon>Pseudomonadati</taxon>
        <taxon>Pseudomonadota</taxon>
        <taxon>Alphaproteobacteria</taxon>
        <taxon>Hyphomicrobiales</taxon>
        <taxon>Salinarimonadaceae</taxon>
        <taxon>Salinarimonas</taxon>
    </lineage>
</organism>
<keyword evidence="2" id="KW-0489">Methyltransferase</keyword>
<reference evidence="2 3" key="1">
    <citation type="journal article" date="2014" name="Int. J. Syst. Evol. Microbiol.">
        <title>Complete genome sequence of Corynebacterium casei LMG S-19264T (=DSM 44701T), isolated from a smear-ripened cheese.</title>
        <authorList>
            <consortium name="US DOE Joint Genome Institute (JGI-PGF)"/>
            <person name="Walter F."/>
            <person name="Albersmeier A."/>
            <person name="Kalinowski J."/>
            <person name="Ruckert C."/>
        </authorList>
    </citation>
    <scope>NUCLEOTIDE SEQUENCE [LARGE SCALE GENOMIC DNA]</scope>
    <source>
        <strain evidence="2 3">CGMCC 1.9161</strain>
    </source>
</reference>
<evidence type="ECO:0000313" key="3">
    <source>
        <dbReference type="Proteomes" id="UP000600449"/>
    </source>
</evidence>
<sequence>MTNEPAPYGAHSPDGMVRWLIERTRAAGDGWLSKRVSFLLRRLAVKRLAGRPVDIETLGAKFRLYPYNNVCEKRILFTPQYFDGLEREILARHIGPGFTFIDIGANIGAYALFVAARAGNDARILCVEPQPDVFDRLVYNVRLNPFATVKAIDCAVADKAGELTLFLEPSNSGETSMKIVGSGGASAIRVPATTLLDLVRREGFTRIDAVKLDVEGAEDVILEPFLREAPRDLWPRLMIVEDGSGRWQVDLARIVQDAGYRIVAKTKLNFVFERD</sequence>
<dbReference type="EMBL" id="BMMF01000002">
    <property type="protein sequence ID" value="GGK22226.1"/>
    <property type="molecule type" value="Genomic_DNA"/>
</dbReference>
<name>A0A917Q554_9HYPH</name>
<dbReference type="AlphaFoldDB" id="A0A917Q554"/>
<dbReference type="NCBIfam" id="TIGR01444">
    <property type="entry name" value="fkbM_fam"/>
    <property type="match status" value="1"/>
</dbReference>
<accession>A0A917Q554</accession>
<dbReference type="Gene3D" id="3.40.50.150">
    <property type="entry name" value="Vaccinia Virus protein VP39"/>
    <property type="match status" value="1"/>
</dbReference>
<keyword evidence="3" id="KW-1185">Reference proteome</keyword>
<evidence type="ECO:0000259" key="1">
    <source>
        <dbReference type="Pfam" id="PF05050"/>
    </source>
</evidence>
<dbReference type="InterPro" id="IPR029063">
    <property type="entry name" value="SAM-dependent_MTases_sf"/>
</dbReference>
<gene>
    <name evidence="2" type="ORF">GCM10011322_06120</name>
</gene>
<feature type="domain" description="Methyltransferase FkbM" evidence="1">
    <location>
        <begin position="102"/>
        <end position="261"/>
    </location>
</feature>
<protein>
    <submittedName>
        <fullName evidence="2">Methyltransferase</fullName>
    </submittedName>
</protein>
<dbReference type="Proteomes" id="UP000600449">
    <property type="component" value="Unassembled WGS sequence"/>
</dbReference>
<dbReference type="PANTHER" id="PTHR34203:SF15">
    <property type="entry name" value="SLL1173 PROTEIN"/>
    <property type="match status" value="1"/>
</dbReference>